<dbReference type="EMBL" id="ASPP01010975">
    <property type="protein sequence ID" value="ETO22170.1"/>
    <property type="molecule type" value="Genomic_DNA"/>
</dbReference>
<evidence type="ECO:0000313" key="3">
    <source>
        <dbReference type="Proteomes" id="UP000023152"/>
    </source>
</evidence>
<comment type="caution">
    <text evidence="2">The sequence shown here is derived from an EMBL/GenBank/DDBJ whole genome shotgun (WGS) entry which is preliminary data.</text>
</comment>
<feature type="region of interest" description="Disordered" evidence="1">
    <location>
        <begin position="1"/>
        <end position="31"/>
    </location>
</feature>
<reference evidence="2 3" key="1">
    <citation type="journal article" date="2013" name="Curr. Biol.">
        <title>The Genome of the Foraminiferan Reticulomyxa filosa.</title>
        <authorList>
            <person name="Glockner G."/>
            <person name="Hulsmann N."/>
            <person name="Schleicher M."/>
            <person name="Noegel A.A."/>
            <person name="Eichinger L."/>
            <person name="Gallinger C."/>
            <person name="Pawlowski J."/>
            <person name="Sierra R."/>
            <person name="Euteneuer U."/>
            <person name="Pillet L."/>
            <person name="Moustafa A."/>
            <person name="Platzer M."/>
            <person name="Groth M."/>
            <person name="Szafranski K."/>
            <person name="Schliwa M."/>
        </authorList>
    </citation>
    <scope>NUCLEOTIDE SEQUENCE [LARGE SCALE GENOMIC DNA]</scope>
</reference>
<evidence type="ECO:0000256" key="1">
    <source>
        <dbReference type="SAM" id="MobiDB-lite"/>
    </source>
</evidence>
<gene>
    <name evidence="2" type="ORF">RFI_15031</name>
</gene>
<accession>X6N7A4</accession>
<protein>
    <submittedName>
        <fullName evidence="2">Uncharacterized protein</fullName>
    </submittedName>
</protein>
<proteinExistence type="predicted"/>
<evidence type="ECO:0000313" key="2">
    <source>
        <dbReference type="EMBL" id="ETO22170.1"/>
    </source>
</evidence>
<organism evidence="2 3">
    <name type="scientific">Reticulomyxa filosa</name>
    <dbReference type="NCBI Taxonomy" id="46433"/>
    <lineage>
        <taxon>Eukaryota</taxon>
        <taxon>Sar</taxon>
        <taxon>Rhizaria</taxon>
        <taxon>Retaria</taxon>
        <taxon>Foraminifera</taxon>
        <taxon>Monothalamids</taxon>
        <taxon>Reticulomyxidae</taxon>
        <taxon>Reticulomyxa</taxon>
    </lineage>
</organism>
<dbReference type="Proteomes" id="UP000023152">
    <property type="component" value="Unassembled WGS sequence"/>
</dbReference>
<keyword evidence="3" id="KW-1185">Reference proteome</keyword>
<sequence>MNKTKIANTKQKRNATDHKKAGKGHATPSSINKVNNRFTLIIQPIKTHPTKKKIKVDVRMVNPSKEDDGYLEMEKASPPSQCFVCNRIDNKKKCSQQHDEWKCWRYNEQSNQWEFDHCVVQIPSLLQQGNVDTLPFSLCENSACNNKAMSIVETKKVEQRQKKQRKRKLSEMLKTDEKKTCVLRNENEKNDDSGSDDENEDVVTEYPYRFQFDFEEKTNGVVHSFGIDALNINDAWAKFSKQYQISLQATNLLPLKLVKICVLKDFSIQSIFFCPNK</sequence>
<name>X6N7A4_RETFI</name>
<dbReference type="AlphaFoldDB" id="X6N7A4"/>